<dbReference type="PANTHER" id="PTHR40465">
    <property type="entry name" value="CHROMOSOME 1, WHOLE GENOME SHOTGUN SEQUENCE"/>
    <property type="match status" value="1"/>
</dbReference>
<evidence type="ECO:0000256" key="1">
    <source>
        <dbReference type="SAM" id="MobiDB-lite"/>
    </source>
</evidence>
<feature type="domain" description="DUF6534" evidence="3">
    <location>
        <begin position="153"/>
        <end position="240"/>
    </location>
</feature>
<dbReference type="Proteomes" id="UP000015241">
    <property type="component" value="Unassembled WGS sequence"/>
</dbReference>
<dbReference type="Pfam" id="PF20152">
    <property type="entry name" value="DUF6534"/>
    <property type="match status" value="1"/>
</dbReference>
<dbReference type="InterPro" id="IPR045339">
    <property type="entry name" value="DUF6534"/>
</dbReference>
<gene>
    <name evidence="4" type="ORF">FOMPIDRAFT_1033001</name>
</gene>
<feature type="transmembrane region" description="Helical" evidence="2">
    <location>
        <begin position="142"/>
        <end position="168"/>
    </location>
</feature>
<evidence type="ECO:0000313" key="4">
    <source>
        <dbReference type="EMBL" id="EPS95216.1"/>
    </source>
</evidence>
<keyword evidence="5" id="KW-1185">Reference proteome</keyword>
<feature type="transmembrane region" description="Helical" evidence="2">
    <location>
        <begin position="188"/>
        <end position="209"/>
    </location>
</feature>
<protein>
    <recommendedName>
        <fullName evidence="3">DUF6534 domain-containing protein</fullName>
    </recommendedName>
</protein>
<evidence type="ECO:0000313" key="5">
    <source>
        <dbReference type="Proteomes" id="UP000015241"/>
    </source>
</evidence>
<dbReference type="eggNOG" id="ENOG502SRYS">
    <property type="taxonomic scope" value="Eukaryota"/>
</dbReference>
<keyword evidence="2" id="KW-0812">Transmembrane</keyword>
<reference evidence="4 5" key="1">
    <citation type="journal article" date="2012" name="Science">
        <title>The Paleozoic origin of enzymatic lignin decomposition reconstructed from 31 fungal genomes.</title>
        <authorList>
            <person name="Floudas D."/>
            <person name="Binder M."/>
            <person name="Riley R."/>
            <person name="Barry K."/>
            <person name="Blanchette R.A."/>
            <person name="Henrissat B."/>
            <person name="Martinez A.T."/>
            <person name="Otillar R."/>
            <person name="Spatafora J.W."/>
            <person name="Yadav J.S."/>
            <person name="Aerts A."/>
            <person name="Benoit I."/>
            <person name="Boyd A."/>
            <person name="Carlson A."/>
            <person name="Copeland A."/>
            <person name="Coutinho P.M."/>
            <person name="de Vries R.P."/>
            <person name="Ferreira P."/>
            <person name="Findley K."/>
            <person name="Foster B."/>
            <person name="Gaskell J."/>
            <person name="Glotzer D."/>
            <person name="Gorecki P."/>
            <person name="Heitman J."/>
            <person name="Hesse C."/>
            <person name="Hori C."/>
            <person name="Igarashi K."/>
            <person name="Jurgens J.A."/>
            <person name="Kallen N."/>
            <person name="Kersten P."/>
            <person name="Kohler A."/>
            <person name="Kuees U."/>
            <person name="Kumar T.K.A."/>
            <person name="Kuo A."/>
            <person name="LaButti K."/>
            <person name="Larrondo L.F."/>
            <person name="Lindquist E."/>
            <person name="Ling A."/>
            <person name="Lombard V."/>
            <person name="Lucas S."/>
            <person name="Lundell T."/>
            <person name="Martin R."/>
            <person name="McLaughlin D.J."/>
            <person name="Morgenstern I."/>
            <person name="Morin E."/>
            <person name="Murat C."/>
            <person name="Nagy L.G."/>
            <person name="Nolan M."/>
            <person name="Ohm R.A."/>
            <person name="Patyshakuliyeva A."/>
            <person name="Rokas A."/>
            <person name="Ruiz-Duenas F.J."/>
            <person name="Sabat G."/>
            <person name="Salamov A."/>
            <person name="Samejima M."/>
            <person name="Schmutz J."/>
            <person name="Slot J.C."/>
            <person name="St John F."/>
            <person name="Stenlid J."/>
            <person name="Sun H."/>
            <person name="Sun S."/>
            <person name="Syed K."/>
            <person name="Tsang A."/>
            <person name="Wiebenga A."/>
            <person name="Young D."/>
            <person name="Pisabarro A."/>
            <person name="Eastwood D.C."/>
            <person name="Martin F."/>
            <person name="Cullen D."/>
            <person name="Grigoriev I.V."/>
            <person name="Hibbett D.S."/>
        </authorList>
    </citation>
    <scope>NUCLEOTIDE SEQUENCE</scope>
    <source>
        <strain evidence="5">FP-58527</strain>
    </source>
</reference>
<sequence length="332" mass="36393">MGCGLLRSAGPQLLGVFFNWGLLGALTLQCYSYYDSFHTDPLTLKYLVLGVFVYEWVQTGLISAAAMQIYVYDYGNVLSLLAFHNTWFSATIMCGIISAVVQIFFARRIFQLSRSRAHGGAMAVFICVEKEDVIARGLEGELLTVAIIWLAGTVVVDVIIAVCMTYLLMRSKTGIASTDALINRMVRLVVETGILTASLSILVLITANIRPLHQTLVYQAPALILTKMYSNTFLTNLNSRIYLRKYDKSAVDLPSISMQFANGESMMMSVTSECTSTAGNTTDTDARQKSFSLAGVLESTRSAGSALHRRDAGVESDDAGSEKPRQRRNSIV</sequence>
<proteinExistence type="predicted"/>
<dbReference type="PANTHER" id="PTHR40465:SF1">
    <property type="entry name" value="DUF6534 DOMAIN-CONTAINING PROTEIN"/>
    <property type="match status" value="1"/>
</dbReference>
<dbReference type="HOGENOM" id="CLU_046025_2_1_1"/>
<accession>S8DPL3</accession>
<organism evidence="4 5">
    <name type="scientific">Fomitopsis schrenkii</name>
    <name type="common">Brown rot fungus</name>
    <dbReference type="NCBI Taxonomy" id="2126942"/>
    <lineage>
        <taxon>Eukaryota</taxon>
        <taxon>Fungi</taxon>
        <taxon>Dikarya</taxon>
        <taxon>Basidiomycota</taxon>
        <taxon>Agaricomycotina</taxon>
        <taxon>Agaricomycetes</taxon>
        <taxon>Polyporales</taxon>
        <taxon>Fomitopsis</taxon>
    </lineage>
</organism>
<keyword evidence="2" id="KW-1133">Transmembrane helix</keyword>
<dbReference type="OrthoDB" id="2953893at2759"/>
<feature type="transmembrane region" description="Helical" evidence="2">
    <location>
        <begin position="46"/>
        <end position="67"/>
    </location>
</feature>
<feature type="transmembrane region" description="Helical" evidence="2">
    <location>
        <begin position="12"/>
        <end position="34"/>
    </location>
</feature>
<dbReference type="InParanoid" id="S8DPL3"/>
<name>S8DPL3_FOMSC</name>
<keyword evidence="2" id="KW-0472">Membrane</keyword>
<dbReference type="STRING" id="743788.S8DPL3"/>
<evidence type="ECO:0000259" key="3">
    <source>
        <dbReference type="Pfam" id="PF20152"/>
    </source>
</evidence>
<dbReference type="AlphaFoldDB" id="S8DPL3"/>
<feature type="region of interest" description="Disordered" evidence="1">
    <location>
        <begin position="299"/>
        <end position="332"/>
    </location>
</feature>
<dbReference type="EMBL" id="KE504212">
    <property type="protein sequence ID" value="EPS95216.1"/>
    <property type="molecule type" value="Genomic_DNA"/>
</dbReference>
<feature type="transmembrane region" description="Helical" evidence="2">
    <location>
        <begin position="87"/>
        <end position="106"/>
    </location>
</feature>
<evidence type="ECO:0000256" key="2">
    <source>
        <dbReference type="SAM" id="Phobius"/>
    </source>
</evidence>